<dbReference type="RefSeq" id="WP_079573740.1">
    <property type="nucleotide sequence ID" value="NZ_FUZQ01000003.1"/>
</dbReference>
<dbReference type="InterPro" id="IPR001867">
    <property type="entry name" value="OmpR/PhoB-type_DNA-bd"/>
</dbReference>
<evidence type="ECO:0000256" key="7">
    <source>
        <dbReference type="PROSITE-ProRule" id="PRU01091"/>
    </source>
</evidence>
<dbReference type="CDD" id="cd00383">
    <property type="entry name" value="trans_reg_C"/>
    <property type="match status" value="1"/>
</dbReference>
<dbReference type="InterPro" id="IPR011006">
    <property type="entry name" value="CheY-like_superfamily"/>
</dbReference>
<dbReference type="OrthoDB" id="4153060at2"/>
<dbReference type="PANTHER" id="PTHR48111:SF72">
    <property type="entry name" value="SENSORY TRANSDUCTION PROTEIN REGX3"/>
    <property type="match status" value="1"/>
</dbReference>
<keyword evidence="11" id="KW-1185">Reference proteome</keyword>
<dbReference type="InterPro" id="IPR039420">
    <property type="entry name" value="WalR-like"/>
</dbReference>
<dbReference type="Pfam" id="PF00072">
    <property type="entry name" value="Response_reg"/>
    <property type="match status" value="1"/>
</dbReference>
<gene>
    <name evidence="10" type="ORF">SAMN04324258_1861</name>
</gene>
<dbReference type="GO" id="GO:0032993">
    <property type="term" value="C:protein-DNA complex"/>
    <property type="evidence" value="ECO:0007669"/>
    <property type="project" value="TreeGrafter"/>
</dbReference>
<dbReference type="STRING" id="526729.SAMN04324258_1861"/>
<evidence type="ECO:0000256" key="4">
    <source>
        <dbReference type="ARBA" id="ARBA00023163"/>
    </source>
</evidence>
<evidence type="ECO:0000256" key="5">
    <source>
        <dbReference type="ARBA" id="ARBA00041201"/>
    </source>
</evidence>
<dbReference type="Gene3D" id="3.40.50.2300">
    <property type="match status" value="1"/>
</dbReference>
<dbReference type="GO" id="GO:0000976">
    <property type="term" value="F:transcription cis-regulatory region binding"/>
    <property type="evidence" value="ECO:0007669"/>
    <property type="project" value="TreeGrafter"/>
</dbReference>
<evidence type="ECO:0000259" key="9">
    <source>
        <dbReference type="PROSITE" id="PS51755"/>
    </source>
</evidence>
<dbReference type="GO" id="GO:0000156">
    <property type="term" value="F:phosphorelay response regulator activity"/>
    <property type="evidence" value="ECO:0007669"/>
    <property type="project" value="TreeGrafter"/>
</dbReference>
<evidence type="ECO:0000259" key="8">
    <source>
        <dbReference type="PROSITE" id="PS50110"/>
    </source>
</evidence>
<dbReference type="Pfam" id="PF00486">
    <property type="entry name" value="Trans_reg_C"/>
    <property type="match status" value="1"/>
</dbReference>
<evidence type="ECO:0000256" key="2">
    <source>
        <dbReference type="ARBA" id="ARBA00023015"/>
    </source>
</evidence>
<keyword evidence="2" id="KW-0805">Transcription regulation</keyword>
<evidence type="ECO:0000313" key="10">
    <source>
        <dbReference type="EMBL" id="SKC59101.1"/>
    </source>
</evidence>
<evidence type="ECO:0000313" key="11">
    <source>
        <dbReference type="Proteomes" id="UP000189777"/>
    </source>
</evidence>
<evidence type="ECO:0000256" key="3">
    <source>
        <dbReference type="ARBA" id="ARBA00023125"/>
    </source>
</evidence>
<dbReference type="PROSITE" id="PS50110">
    <property type="entry name" value="RESPONSE_REGULATORY"/>
    <property type="match status" value="1"/>
</dbReference>
<feature type="domain" description="Response regulatory" evidence="8">
    <location>
        <begin position="2"/>
        <end position="114"/>
    </location>
</feature>
<dbReference type="Gene3D" id="6.10.250.690">
    <property type="match status" value="1"/>
</dbReference>
<dbReference type="CDD" id="cd17574">
    <property type="entry name" value="REC_OmpR"/>
    <property type="match status" value="1"/>
</dbReference>
<dbReference type="GO" id="GO:0005829">
    <property type="term" value="C:cytosol"/>
    <property type="evidence" value="ECO:0007669"/>
    <property type="project" value="TreeGrafter"/>
</dbReference>
<dbReference type="SMART" id="SM00448">
    <property type="entry name" value="REC"/>
    <property type="match status" value="1"/>
</dbReference>
<dbReference type="PROSITE" id="PS51755">
    <property type="entry name" value="OMPR_PHOB"/>
    <property type="match status" value="1"/>
</dbReference>
<dbReference type="Proteomes" id="UP000189777">
    <property type="component" value="Unassembled WGS sequence"/>
</dbReference>
<dbReference type="SMART" id="SM00862">
    <property type="entry name" value="Trans_reg_C"/>
    <property type="match status" value="1"/>
</dbReference>
<accession>A0A1T5K650</accession>
<dbReference type="Gene3D" id="1.10.10.10">
    <property type="entry name" value="Winged helix-like DNA-binding domain superfamily/Winged helix DNA-binding domain"/>
    <property type="match status" value="1"/>
</dbReference>
<dbReference type="PANTHER" id="PTHR48111">
    <property type="entry name" value="REGULATOR OF RPOS"/>
    <property type="match status" value="1"/>
</dbReference>
<reference evidence="10 11" key="1">
    <citation type="submission" date="2017-02" db="EMBL/GenBank/DDBJ databases">
        <authorList>
            <person name="Peterson S.W."/>
        </authorList>
    </citation>
    <scope>NUCLEOTIDE SEQUENCE [LARGE SCALE GENOMIC DNA]</scope>
    <source>
        <strain evidence="10 11">DSM 21481</strain>
    </source>
</reference>
<protein>
    <recommendedName>
        <fullName evidence="5">Sensory transduction protein RegX3</fullName>
    </recommendedName>
</protein>
<dbReference type="SUPFAM" id="SSF46894">
    <property type="entry name" value="C-terminal effector domain of the bipartite response regulators"/>
    <property type="match status" value="1"/>
</dbReference>
<feature type="DNA-binding region" description="OmpR/PhoB-type" evidence="7">
    <location>
        <begin position="131"/>
        <end position="238"/>
    </location>
</feature>
<dbReference type="InterPro" id="IPR001789">
    <property type="entry name" value="Sig_transdc_resp-reg_receiver"/>
</dbReference>
<keyword evidence="3 7" id="KW-0238">DNA-binding</keyword>
<dbReference type="SUPFAM" id="SSF52172">
    <property type="entry name" value="CheY-like"/>
    <property type="match status" value="1"/>
</dbReference>
<dbReference type="InterPro" id="IPR016032">
    <property type="entry name" value="Sig_transdc_resp-reg_C-effctor"/>
</dbReference>
<dbReference type="InterPro" id="IPR036388">
    <property type="entry name" value="WH-like_DNA-bd_sf"/>
</dbReference>
<feature type="domain" description="OmpR/PhoB-type" evidence="9">
    <location>
        <begin position="131"/>
        <end position="238"/>
    </location>
</feature>
<sequence length="252" mass="27631">MQLLVVEDDDHVAGALVSVLGRHGYEVVRARDGASALRELSPRTDMVLLDLSLPDIDGFEVCRRIRRVSDTPIIMVTARTRLDARIRGLELGADDYVTKPYDVREVLARIDAVMRRGRGREWDGARADAAEARVRVRGLVVDLARREVRRTAGAVGDRVGDAVGTVVELTRKEFDLLALLVRQQGSVLTRERILRDVWGSSWKGLGRTLEVHVASLRRKLGEPDVVETVRGVGYRVAVPDGGDGAAPRGAGA</sequence>
<keyword evidence="1 6" id="KW-0597">Phosphoprotein</keyword>
<dbReference type="EMBL" id="FUZQ01000003">
    <property type="protein sequence ID" value="SKC59101.1"/>
    <property type="molecule type" value="Genomic_DNA"/>
</dbReference>
<keyword evidence="4" id="KW-0804">Transcription</keyword>
<dbReference type="GO" id="GO:0006355">
    <property type="term" value="P:regulation of DNA-templated transcription"/>
    <property type="evidence" value="ECO:0007669"/>
    <property type="project" value="InterPro"/>
</dbReference>
<evidence type="ECO:0000256" key="1">
    <source>
        <dbReference type="ARBA" id="ARBA00022553"/>
    </source>
</evidence>
<dbReference type="AlphaFoldDB" id="A0A1T5K650"/>
<name>A0A1T5K650_9MICO</name>
<evidence type="ECO:0000256" key="6">
    <source>
        <dbReference type="PROSITE-ProRule" id="PRU00169"/>
    </source>
</evidence>
<organism evidence="10 11">
    <name type="scientific">Krasilnikoviella flava</name>
    <dbReference type="NCBI Taxonomy" id="526729"/>
    <lineage>
        <taxon>Bacteria</taxon>
        <taxon>Bacillati</taxon>
        <taxon>Actinomycetota</taxon>
        <taxon>Actinomycetes</taxon>
        <taxon>Micrococcales</taxon>
        <taxon>Promicromonosporaceae</taxon>
        <taxon>Krasilnikoviella</taxon>
    </lineage>
</organism>
<proteinExistence type="predicted"/>
<feature type="modified residue" description="4-aspartylphosphate" evidence="6">
    <location>
        <position position="50"/>
    </location>
</feature>